<evidence type="ECO:0000256" key="1">
    <source>
        <dbReference type="ARBA" id="ARBA00022737"/>
    </source>
</evidence>
<dbReference type="InParanoid" id="A0A1X7U7C4"/>
<feature type="repeat" description="NHL" evidence="2">
    <location>
        <begin position="17"/>
        <end position="61"/>
    </location>
</feature>
<evidence type="ECO:0000256" key="2">
    <source>
        <dbReference type="PROSITE-ProRule" id="PRU00504"/>
    </source>
</evidence>
<dbReference type="PANTHER" id="PTHR24104">
    <property type="entry name" value="E3 UBIQUITIN-PROTEIN LIGASE NHLRC1-RELATED"/>
    <property type="match status" value="1"/>
</dbReference>
<dbReference type="PROSITE" id="PS51125">
    <property type="entry name" value="NHL"/>
    <property type="match status" value="3"/>
</dbReference>
<dbReference type="Gene3D" id="2.120.10.30">
    <property type="entry name" value="TolB, C-terminal domain"/>
    <property type="match status" value="2"/>
</dbReference>
<dbReference type="GO" id="GO:0008270">
    <property type="term" value="F:zinc ion binding"/>
    <property type="evidence" value="ECO:0007669"/>
    <property type="project" value="UniProtKB-KW"/>
</dbReference>
<name>A0A1X7U7C4_AMPQE</name>
<dbReference type="GO" id="GO:0061630">
    <property type="term" value="F:ubiquitin protein ligase activity"/>
    <property type="evidence" value="ECO:0007669"/>
    <property type="project" value="TreeGrafter"/>
</dbReference>
<dbReference type="OrthoDB" id="342730at2759"/>
<dbReference type="InterPro" id="IPR001258">
    <property type="entry name" value="NHL_repeat"/>
</dbReference>
<evidence type="ECO:0008006" key="4">
    <source>
        <dbReference type="Google" id="ProtNLM"/>
    </source>
</evidence>
<feature type="repeat" description="NHL" evidence="2">
    <location>
        <begin position="65"/>
        <end position="108"/>
    </location>
</feature>
<dbReference type="PANTHER" id="PTHR24104:SF25">
    <property type="entry name" value="PROTEIN LIN-41"/>
    <property type="match status" value="1"/>
</dbReference>
<organism evidence="3">
    <name type="scientific">Amphimedon queenslandica</name>
    <name type="common">Sponge</name>
    <dbReference type="NCBI Taxonomy" id="400682"/>
    <lineage>
        <taxon>Eukaryota</taxon>
        <taxon>Metazoa</taxon>
        <taxon>Porifera</taxon>
        <taxon>Demospongiae</taxon>
        <taxon>Heteroscleromorpha</taxon>
        <taxon>Haplosclerida</taxon>
        <taxon>Niphatidae</taxon>
        <taxon>Amphimedon</taxon>
    </lineage>
</organism>
<dbReference type="SUPFAM" id="SSF101898">
    <property type="entry name" value="NHL repeat"/>
    <property type="match status" value="1"/>
</dbReference>
<dbReference type="AlphaFoldDB" id="A0A1X7U7C4"/>
<protein>
    <recommendedName>
        <fullName evidence="4">SMP-30/Gluconolactonase/LRE-like region domain-containing protein</fullName>
    </recommendedName>
</protein>
<proteinExistence type="predicted"/>
<dbReference type="InterPro" id="IPR050952">
    <property type="entry name" value="TRIM-NHL_E3_ligases"/>
</dbReference>
<dbReference type="Pfam" id="PF01436">
    <property type="entry name" value="NHL"/>
    <property type="match status" value="3"/>
</dbReference>
<sequence length="197" mass="22316">MTDKYSILKVSMDGKLLKEIGCKGYGKEQFNNPFGITIDENTGKVYVADLKNHRIQVLNRDYSFSHSFGKKGKELKQFMQPNGTALDSQGNVFVTDTFNHRIQKFSQSGQYISYFGSEGPGPGQLKLPEKIVINNDYIYVTEHLNARVSVFTTEGKFVQCFGKQSSEGGLVWPRGLTFDKDGSLYVCDFRSHCIFKY</sequence>
<keyword evidence="1" id="KW-0677">Repeat</keyword>
<dbReference type="GO" id="GO:0000209">
    <property type="term" value="P:protein polyubiquitination"/>
    <property type="evidence" value="ECO:0007669"/>
    <property type="project" value="TreeGrafter"/>
</dbReference>
<dbReference type="eggNOG" id="KOG2177">
    <property type="taxonomic scope" value="Eukaryota"/>
</dbReference>
<feature type="repeat" description="NHL" evidence="2">
    <location>
        <begin position="158"/>
        <end position="197"/>
    </location>
</feature>
<dbReference type="CDD" id="cd05819">
    <property type="entry name" value="NHL"/>
    <property type="match status" value="1"/>
</dbReference>
<dbReference type="EnsemblMetazoa" id="Aqu2.1.23827_001">
    <property type="protein sequence ID" value="Aqu2.1.23827_001"/>
    <property type="gene ID" value="Aqu2.1.23827"/>
</dbReference>
<evidence type="ECO:0000313" key="3">
    <source>
        <dbReference type="EnsemblMetazoa" id="Aqu2.1.23827_001"/>
    </source>
</evidence>
<reference evidence="3" key="1">
    <citation type="submission" date="2017-05" db="UniProtKB">
        <authorList>
            <consortium name="EnsemblMetazoa"/>
        </authorList>
    </citation>
    <scope>IDENTIFICATION</scope>
</reference>
<dbReference type="OMA" id="HVIFLFE"/>
<dbReference type="InterPro" id="IPR011042">
    <property type="entry name" value="6-blade_b-propeller_TolB-like"/>
</dbReference>
<accession>A0A1X7U7C4</accession>
<dbReference type="GO" id="GO:0043161">
    <property type="term" value="P:proteasome-mediated ubiquitin-dependent protein catabolic process"/>
    <property type="evidence" value="ECO:0007669"/>
    <property type="project" value="TreeGrafter"/>
</dbReference>